<name>A0A7R8UY99_HERIL</name>
<dbReference type="OrthoDB" id="273771at2759"/>
<proteinExistence type="predicted"/>
<evidence type="ECO:0000313" key="2">
    <source>
        <dbReference type="Proteomes" id="UP000594454"/>
    </source>
</evidence>
<organism evidence="1 2">
    <name type="scientific">Hermetia illucens</name>
    <name type="common">Black soldier fly</name>
    <dbReference type="NCBI Taxonomy" id="343691"/>
    <lineage>
        <taxon>Eukaryota</taxon>
        <taxon>Metazoa</taxon>
        <taxon>Ecdysozoa</taxon>
        <taxon>Arthropoda</taxon>
        <taxon>Hexapoda</taxon>
        <taxon>Insecta</taxon>
        <taxon>Pterygota</taxon>
        <taxon>Neoptera</taxon>
        <taxon>Endopterygota</taxon>
        <taxon>Diptera</taxon>
        <taxon>Brachycera</taxon>
        <taxon>Stratiomyomorpha</taxon>
        <taxon>Stratiomyidae</taxon>
        <taxon>Hermetiinae</taxon>
        <taxon>Hermetia</taxon>
    </lineage>
</organism>
<dbReference type="InParanoid" id="A0A7R8UY99"/>
<sequence length="67" mass="7467">MALVGLLKFVQRTSSANACRFYCSMSNKRGIVLGVHTGKDQDKYELTSFAKRYDESIGGKLSESLKM</sequence>
<dbReference type="EMBL" id="LR899012">
    <property type="protein sequence ID" value="CAD7089278.1"/>
    <property type="molecule type" value="Genomic_DNA"/>
</dbReference>
<evidence type="ECO:0000313" key="1">
    <source>
        <dbReference type="EMBL" id="CAD7089278.1"/>
    </source>
</evidence>
<keyword evidence="2" id="KW-1185">Reference proteome</keyword>
<protein>
    <submittedName>
        <fullName evidence="1">Uncharacterized protein</fullName>
    </submittedName>
</protein>
<dbReference type="Proteomes" id="UP000594454">
    <property type="component" value="Chromosome 4"/>
</dbReference>
<gene>
    <name evidence="1" type="ORF">HERILL_LOCUS11840</name>
</gene>
<accession>A0A7R8UY99</accession>
<dbReference type="AlphaFoldDB" id="A0A7R8UY99"/>
<reference evidence="1 2" key="1">
    <citation type="submission" date="2020-11" db="EMBL/GenBank/DDBJ databases">
        <authorList>
            <person name="Wallbank WR R."/>
            <person name="Pardo Diaz C."/>
            <person name="Kozak K."/>
            <person name="Martin S."/>
            <person name="Jiggins C."/>
            <person name="Moest M."/>
            <person name="Warren A I."/>
            <person name="Generalovic N T."/>
            <person name="Byers J.R.P. K."/>
            <person name="Montejo-Kovacevich G."/>
            <person name="Yen C E."/>
        </authorList>
    </citation>
    <scope>NUCLEOTIDE SEQUENCE [LARGE SCALE GENOMIC DNA]</scope>
</reference>